<feature type="domain" description="HRDC" evidence="1">
    <location>
        <begin position="213"/>
        <end position="292"/>
    </location>
</feature>
<comment type="caution">
    <text evidence="2">The sequence shown here is derived from an EMBL/GenBank/DDBJ whole genome shotgun (WGS) entry which is preliminary data.</text>
</comment>
<dbReference type="Proteomes" id="UP000237684">
    <property type="component" value="Unassembled WGS sequence"/>
</dbReference>
<dbReference type="InterPro" id="IPR044876">
    <property type="entry name" value="HRDC_dom_sf"/>
</dbReference>
<dbReference type="Pfam" id="PF01612">
    <property type="entry name" value="DNA_pol_A_exo1"/>
    <property type="match status" value="1"/>
</dbReference>
<dbReference type="SMART" id="SM00341">
    <property type="entry name" value="HRDC"/>
    <property type="match status" value="1"/>
</dbReference>
<dbReference type="AlphaFoldDB" id="A0A2S8SVH9"/>
<dbReference type="GO" id="GO:0000166">
    <property type="term" value="F:nucleotide binding"/>
    <property type="evidence" value="ECO:0007669"/>
    <property type="project" value="InterPro"/>
</dbReference>
<dbReference type="InterPro" id="IPR012337">
    <property type="entry name" value="RNaseH-like_sf"/>
</dbReference>
<dbReference type="SMART" id="SM00474">
    <property type="entry name" value="35EXOc"/>
    <property type="match status" value="1"/>
</dbReference>
<protein>
    <submittedName>
        <fullName evidence="2">Ribonuclease D</fullName>
    </submittedName>
</protein>
<dbReference type="InterPro" id="IPR002121">
    <property type="entry name" value="HRDC_dom"/>
</dbReference>
<dbReference type="GO" id="GO:0003676">
    <property type="term" value="F:nucleic acid binding"/>
    <property type="evidence" value="ECO:0007669"/>
    <property type="project" value="InterPro"/>
</dbReference>
<dbReference type="Gene3D" id="3.30.420.10">
    <property type="entry name" value="Ribonuclease H-like superfamily/Ribonuclease H"/>
    <property type="match status" value="1"/>
</dbReference>
<dbReference type="Gene3D" id="1.10.150.80">
    <property type="entry name" value="HRDC domain"/>
    <property type="match status" value="1"/>
</dbReference>
<dbReference type="InterPro" id="IPR036397">
    <property type="entry name" value="RNaseH_sf"/>
</dbReference>
<evidence type="ECO:0000313" key="2">
    <source>
        <dbReference type="EMBL" id="PQV64792.1"/>
    </source>
</evidence>
<dbReference type="PANTHER" id="PTHR47649">
    <property type="entry name" value="RIBONUCLEASE D"/>
    <property type="match status" value="1"/>
</dbReference>
<dbReference type="EMBL" id="NIGF01000003">
    <property type="protein sequence ID" value="PQV64792.1"/>
    <property type="molecule type" value="Genomic_DNA"/>
</dbReference>
<dbReference type="SUPFAM" id="SSF53098">
    <property type="entry name" value="Ribonuclease H-like"/>
    <property type="match status" value="1"/>
</dbReference>
<gene>
    <name evidence="2" type="ORF">B1R32_10359</name>
</gene>
<dbReference type="PROSITE" id="PS50967">
    <property type="entry name" value="HRDC"/>
    <property type="match status" value="1"/>
</dbReference>
<sequence>MLISRQAELDSFVQKLQVATKNGAPLAFDTEFLSEKRYFARLCLVQVLAPIDGGVIEAAIDPFDLDLSALFALIADPNITKIVHSGSSDLQILWQSFGIEAKNVFDTQIAAAFLGYGHQIGYADMVRKITATNLSKTMQYTDWSARPLSDEQIEYALADVRYLPPVYAQLKGELERRNRLSWAITEFERGEKKAVRVMDDAESYKRLNPSGLTRKQLAVLREIAKVREEMARAADKPPSFIVPDLAVLQMARQQPKNLSDLRAIRGMPGIPDQNAKRLLDAVKVALESDPESWPAARSGERPDPRLESIVALLGVVATARATAQDVSRNYLAPRDALFDLANDWLKSHESNSTKNEETPEELAILQDWRGEILGRDLLELLNGNAVIALDKETGLPDLRANSS</sequence>
<dbReference type="Pfam" id="PF00570">
    <property type="entry name" value="HRDC"/>
    <property type="match status" value="1"/>
</dbReference>
<dbReference type="GO" id="GO:0008408">
    <property type="term" value="F:3'-5' exonuclease activity"/>
    <property type="evidence" value="ECO:0007669"/>
    <property type="project" value="InterPro"/>
</dbReference>
<keyword evidence="3" id="KW-1185">Reference proteome</keyword>
<name>A0A2S8SVH9_9BACT</name>
<dbReference type="PANTHER" id="PTHR47649:SF1">
    <property type="entry name" value="RIBONUCLEASE D"/>
    <property type="match status" value="1"/>
</dbReference>
<accession>A0A2S8SVH9</accession>
<evidence type="ECO:0000313" key="3">
    <source>
        <dbReference type="Proteomes" id="UP000237684"/>
    </source>
</evidence>
<dbReference type="InterPro" id="IPR002562">
    <property type="entry name" value="3'-5'_exonuclease_dom"/>
</dbReference>
<dbReference type="InterPro" id="IPR010997">
    <property type="entry name" value="HRDC-like_sf"/>
</dbReference>
<dbReference type="GO" id="GO:0006139">
    <property type="term" value="P:nucleobase-containing compound metabolic process"/>
    <property type="evidence" value="ECO:0007669"/>
    <property type="project" value="InterPro"/>
</dbReference>
<dbReference type="CDD" id="cd06142">
    <property type="entry name" value="RNaseD_exo"/>
    <property type="match status" value="1"/>
</dbReference>
<reference evidence="2 3" key="1">
    <citation type="journal article" date="2018" name="Syst. Appl. Microbiol.">
        <title>Abditibacterium utsteinense sp. nov., the first cultivated member of candidate phylum FBP, isolated from ice-free Antarctic soil samples.</title>
        <authorList>
            <person name="Tahon G."/>
            <person name="Tytgat B."/>
            <person name="Lebbe L."/>
            <person name="Carlier A."/>
            <person name="Willems A."/>
        </authorList>
    </citation>
    <scope>NUCLEOTIDE SEQUENCE [LARGE SCALE GENOMIC DNA]</scope>
    <source>
        <strain evidence="2 3">LMG 29911</strain>
    </source>
</reference>
<organism evidence="2 3">
    <name type="scientific">Abditibacterium utsteinense</name>
    <dbReference type="NCBI Taxonomy" id="1960156"/>
    <lineage>
        <taxon>Bacteria</taxon>
        <taxon>Pseudomonadati</taxon>
        <taxon>Abditibacteriota</taxon>
        <taxon>Abditibacteriia</taxon>
        <taxon>Abditibacteriales</taxon>
        <taxon>Abditibacteriaceae</taxon>
        <taxon>Abditibacterium</taxon>
    </lineage>
</organism>
<dbReference type="OrthoDB" id="9800549at2"/>
<dbReference type="InParanoid" id="A0A2S8SVH9"/>
<evidence type="ECO:0000259" key="1">
    <source>
        <dbReference type="PROSITE" id="PS50967"/>
    </source>
</evidence>
<dbReference type="InterPro" id="IPR051086">
    <property type="entry name" value="RNase_D-like"/>
</dbReference>
<dbReference type="SUPFAM" id="SSF47819">
    <property type="entry name" value="HRDC-like"/>
    <property type="match status" value="2"/>
</dbReference>
<proteinExistence type="predicted"/>
<dbReference type="RefSeq" id="WP_105482680.1">
    <property type="nucleotide sequence ID" value="NZ_NIGF01000003.1"/>
</dbReference>